<dbReference type="EMBL" id="DSUJ01000008">
    <property type="protein sequence ID" value="HFI90406.1"/>
    <property type="molecule type" value="Genomic_DNA"/>
</dbReference>
<dbReference type="PANTHER" id="PTHR30534:SF0">
    <property type="entry name" value="FLAGELLAR MOTOR SWITCH PROTEIN FLIG"/>
    <property type="match status" value="1"/>
</dbReference>
<gene>
    <name evidence="13" type="primary">fliG</name>
    <name evidence="13" type="ORF">ENS31_02620</name>
</gene>
<comment type="subcellular location">
    <subcellularLocation>
        <location evidence="1">Bacterial flagellum basal body</location>
    </subcellularLocation>
    <subcellularLocation>
        <location evidence="2">Cell membrane</location>
        <topology evidence="2">Peripheral membrane protein</topology>
        <orientation evidence="2">Cytoplasmic side</orientation>
    </subcellularLocation>
</comment>
<evidence type="ECO:0000256" key="4">
    <source>
        <dbReference type="ARBA" id="ARBA00021870"/>
    </source>
</evidence>
<organism evidence="13">
    <name type="scientific">Ignavibacterium album</name>
    <dbReference type="NCBI Taxonomy" id="591197"/>
    <lineage>
        <taxon>Bacteria</taxon>
        <taxon>Pseudomonadati</taxon>
        <taxon>Ignavibacteriota</taxon>
        <taxon>Ignavibacteria</taxon>
        <taxon>Ignavibacteriales</taxon>
        <taxon>Ignavibacteriaceae</taxon>
        <taxon>Ignavibacterium</taxon>
    </lineage>
</organism>
<proteinExistence type="inferred from homology"/>
<dbReference type="GO" id="GO:0009425">
    <property type="term" value="C:bacterial-type flagellum basal body"/>
    <property type="evidence" value="ECO:0007669"/>
    <property type="project" value="UniProtKB-SubCell"/>
</dbReference>
<evidence type="ECO:0000259" key="12">
    <source>
        <dbReference type="Pfam" id="PF14842"/>
    </source>
</evidence>
<feature type="domain" description="Flagellar motor switch protein FliG N-terminal" evidence="12">
    <location>
        <begin position="13"/>
        <end position="108"/>
    </location>
</feature>
<dbReference type="Pfam" id="PF14841">
    <property type="entry name" value="FliG_M"/>
    <property type="match status" value="1"/>
</dbReference>
<protein>
    <recommendedName>
        <fullName evidence="4">Flagellar motor switch protein FliG</fullName>
    </recommendedName>
</protein>
<dbReference type="InterPro" id="IPR011002">
    <property type="entry name" value="FliG_a-hlx"/>
</dbReference>
<comment type="similarity">
    <text evidence="3">Belongs to the FliG family.</text>
</comment>
<keyword evidence="13" id="KW-0966">Cell projection</keyword>
<evidence type="ECO:0000256" key="8">
    <source>
        <dbReference type="ARBA" id="ARBA00023136"/>
    </source>
</evidence>
<evidence type="ECO:0000256" key="7">
    <source>
        <dbReference type="ARBA" id="ARBA00022779"/>
    </source>
</evidence>
<reference evidence="13" key="1">
    <citation type="journal article" date="2020" name="mSystems">
        <title>Genome- and Community-Level Interaction Insights into Carbon Utilization and Element Cycling Functions of Hydrothermarchaeota in Hydrothermal Sediment.</title>
        <authorList>
            <person name="Zhou Z."/>
            <person name="Liu Y."/>
            <person name="Xu W."/>
            <person name="Pan J."/>
            <person name="Luo Z.H."/>
            <person name="Li M."/>
        </authorList>
    </citation>
    <scope>NUCLEOTIDE SEQUENCE [LARGE SCALE GENOMIC DNA]</scope>
    <source>
        <strain evidence="13">SpSt-479</strain>
    </source>
</reference>
<keyword evidence="6" id="KW-0145">Chemotaxis</keyword>
<dbReference type="InterPro" id="IPR023087">
    <property type="entry name" value="Flg_Motor_Flig_C"/>
</dbReference>
<dbReference type="PIRSF" id="PIRSF003161">
    <property type="entry name" value="FliG"/>
    <property type="match status" value="1"/>
</dbReference>
<keyword evidence="8" id="KW-0472">Membrane</keyword>
<dbReference type="Pfam" id="PF01706">
    <property type="entry name" value="FliG_C"/>
    <property type="match status" value="1"/>
</dbReference>
<feature type="domain" description="Flagellar motor switch protein FliG C-terminal" evidence="10">
    <location>
        <begin position="225"/>
        <end position="332"/>
    </location>
</feature>
<feature type="domain" description="Flagellar motor switch protein FliG middle" evidence="11">
    <location>
        <begin position="125"/>
        <end position="196"/>
    </location>
</feature>
<name>A0A7V3E655_9BACT</name>
<keyword evidence="5" id="KW-1003">Cell membrane</keyword>
<evidence type="ECO:0000256" key="1">
    <source>
        <dbReference type="ARBA" id="ARBA00004117"/>
    </source>
</evidence>
<dbReference type="PRINTS" id="PR00954">
    <property type="entry name" value="FLGMOTORFLIG"/>
</dbReference>
<keyword evidence="9" id="KW-0975">Bacterial flagellum</keyword>
<dbReference type="InterPro" id="IPR028263">
    <property type="entry name" value="FliG_N"/>
</dbReference>
<dbReference type="AlphaFoldDB" id="A0A7V3E655"/>
<comment type="caution">
    <text evidence="13">The sequence shown here is derived from an EMBL/GenBank/DDBJ whole genome shotgun (WGS) entry which is preliminary data.</text>
</comment>
<dbReference type="InterPro" id="IPR000090">
    <property type="entry name" value="Flg_Motor_Flig"/>
</dbReference>
<dbReference type="GO" id="GO:0071973">
    <property type="term" value="P:bacterial-type flagellum-dependent cell motility"/>
    <property type="evidence" value="ECO:0007669"/>
    <property type="project" value="InterPro"/>
</dbReference>
<sequence>MNEQQDILSKDQINGIQKAALLMIALDIETAAAVLKYLDPEQVEKISAEITRVKNIPSKVVDSIMQDFYDMVTAREYVLEGGLEYAQAILEKSFGMNKAIEIVDKVKSLTTLKGFDVLKKADSVQLVSFLNKEHPQTIALILSHLNPEQTAEALKELSPELRADVAYRIATLGKVSPQTLKQIEKVVDEMAGTTLSQSVSKIGGSKSLANILNRLNINLTKEILEQIEINDPDVAAEVKRLMFMFEDIINIQDRDIQKILKEVDRKDLALALKVADENLRNKIFSNMSERAADLLKEELQYMGMVKLKEVEAAQSKIIDIIKSLEESGEISLNMRGSKEDVYV</sequence>
<keyword evidence="7" id="KW-0283">Flagellar rotation</keyword>
<dbReference type="GO" id="GO:0005886">
    <property type="term" value="C:plasma membrane"/>
    <property type="evidence" value="ECO:0007669"/>
    <property type="project" value="UniProtKB-SubCell"/>
</dbReference>
<evidence type="ECO:0000259" key="11">
    <source>
        <dbReference type="Pfam" id="PF14841"/>
    </source>
</evidence>
<dbReference type="SUPFAM" id="SSF48029">
    <property type="entry name" value="FliG"/>
    <property type="match status" value="2"/>
</dbReference>
<evidence type="ECO:0000256" key="6">
    <source>
        <dbReference type="ARBA" id="ARBA00022500"/>
    </source>
</evidence>
<evidence type="ECO:0000256" key="9">
    <source>
        <dbReference type="ARBA" id="ARBA00023143"/>
    </source>
</evidence>
<accession>A0A7V3E655</accession>
<dbReference type="GO" id="GO:0006935">
    <property type="term" value="P:chemotaxis"/>
    <property type="evidence" value="ECO:0007669"/>
    <property type="project" value="UniProtKB-KW"/>
</dbReference>
<evidence type="ECO:0000313" key="13">
    <source>
        <dbReference type="EMBL" id="HFI90406.1"/>
    </source>
</evidence>
<dbReference type="Gene3D" id="1.10.220.30">
    <property type="match status" value="3"/>
</dbReference>
<dbReference type="InterPro" id="IPR032779">
    <property type="entry name" value="FliG_M"/>
</dbReference>
<evidence type="ECO:0000256" key="3">
    <source>
        <dbReference type="ARBA" id="ARBA00010299"/>
    </source>
</evidence>
<dbReference type="Pfam" id="PF14842">
    <property type="entry name" value="FliG_N"/>
    <property type="match status" value="1"/>
</dbReference>
<dbReference type="NCBIfam" id="TIGR00207">
    <property type="entry name" value="fliG"/>
    <property type="match status" value="1"/>
</dbReference>
<evidence type="ECO:0000259" key="10">
    <source>
        <dbReference type="Pfam" id="PF01706"/>
    </source>
</evidence>
<evidence type="ECO:0000256" key="2">
    <source>
        <dbReference type="ARBA" id="ARBA00004413"/>
    </source>
</evidence>
<dbReference type="PANTHER" id="PTHR30534">
    <property type="entry name" value="FLAGELLAR MOTOR SWITCH PROTEIN FLIG"/>
    <property type="match status" value="1"/>
</dbReference>
<dbReference type="GO" id="GO:0003774">
    <property type="term" value="F:cytoskeletal motor activity"/>
    <property type="evidence" value="ECO:0007669"/>
    <property type="project" value="InterPro"/>
</dbReference>
<keyword evidence="13" id="KW-0282">Flagellum</keyword>
<keyword evidence="13" id="KW-0969">Cilium</keyword>
<evidence type="ECO:0000256" key="5">
    <source>
        <dbReference type="ARBA" id="ARBA00022475"/>
    </source>
</evidence>